<proteinExistence type="predicted"/>
<reference evidence="3 4" key="1">
    <citation type="journal article" date="2019" name="Nat. Ecol. Evol.">
        <title>Megaphylogeny resolves global patterns of mushroom evolution.</title>
        <authorList>
            <person name="Varga T."/>
            <person name="Krizsan K."/>
            <person name="Foldi C."/>
            <person name="Dima B."/>
            <person name="Sanchez-Garcia M."/>
            <person name="Sanchez-Ramirez S."/>
            <person name="Szollosi G.J."/>
            <person name="Szarkandi J.G."/>
            <person name="Papp V."/>
            <person name="Albert L."/>
            <person name="Andreopoulos W."/>
            <person name="Angelini C."/>
            <person name="Antonin V."/>
            <person name="Barry K.W."/>
            <person name="Bougher N.L."/>
            <person name="Buchanan P."/>
            <person name="Buyck B."/>
            <person name="Bense V."/>
            <person name="Catcheside P."/>
            <person name="Chovatia M."/>
            <person name="Cooper J."/>
            <person name="Damon W."/>
            <person name="Desjardin D."/>
            <person name="Finy P."/>
            <person name="Geml J."/>
            <person name="Haridas S."/>
            <person name="Hughes K."/>
            <person name="Justo A."/>
            <person name="Karasinski D."/>
            <person name="Kautmanova I."/>
            <person name="Kiss B."/>
            <person name="Kocsube S."/>
            <person name="Kotiranta H."/>
            <person name="LaButti K.M."/>
            <person name="Lechner B.E."/>
            <person name="Liimatainen K."/>
            <person name="Lipzen A."/>
            <person name="Lukacs Z."/>
            <person name="Mihaltcheva S."/>
            <person name="Morgado L.N."/>
            <person name="Niskanen T."/>
            <person name="Noordeloos M.E."/>
            <person name="Ohm R.A."/>
            <person name="Ortiz-Santana B."/>
            <person name="Ovrebo C."/>
            <person name="Racz N."/>
            <person name="Riley R."/>
            <person name="Savchenko A."/>
            <person name="Shiryaev A."/>
            <person name="Soop K."/>
            <person name="Spirin V."/>
            <person name="Szebenyi C."/>
            <person name="Tomsovsky M."/>
            <person name="Tulloss R.E."/>
            <person name="Uehling J."/>
            <person name="Grigoriev I.V."/>
            <person name="Vagvolgyi C."/>
            <person name="Papp T."/>
            <person name="Martin F.M."/>
            <person name="Miettinen O."/>
            <person name="Hibbett D.S."/>
            <person name="Nagy L.G."/>
        </authorList>
    </citation>
    <scope>NUCLEOTIDE SEQUENCE [LARGE SCALE GENOMIC DNA]</scope>
    <source>
        <strain evidence="3 4">OMC1185</strain>
    </source>
</reference>
<protein>
    <recommendedName>
        <fullName evidence="2">AB hydrolase-1 domain-containing protein</fullName>
    </recommendedName>
</protein>
<gene>
    <name evidence="3" type="ORF">OE88DRAFT_1734063</name>
</gene>
<dbReference type="SUPFAM" id="SSF53474">
    <property type="entry name" value="alpha/beta-Hydrolases"/>
    <property type="match status" value="1"/>
</dbReference>
<dbReference type="Proteomes" id="UP000305948">
    <property type="component" value="Unassembled WGS sequence"/>
</dbReference>
<feature type="domain" description="AB hydrolase-1" evidence="2">
    <location>
        <begin position="150"/>
        <end position="457"/>
    </location>
</feature>
<dbReference type="Gene3D" id="3.40.50.1820">
    <property type="entry name" value="alpha/beta hydrolase"/>
    <property type="match status" value="1"/>
</dbReference>
<keyword evidence="4" id="KW-1185">Reference proteome</keyword>
<feature type="region of interest" description="Disordered" evidence="1">
    <location>
        <begin position="1"/>
        <end position="46"/>
    </location>
</feature>
<dbReference type="EMBL" id="ML213508">
    <property type="protein sequence ID" value="TFK53115.1"/>
    <property type="molecule type" value="Genomic_DNA"/>
</dbReference>
<evidence type="ECO:0000256" key="1">
    <source>
        <dbReference type="SAM" id="MobiDB-lite"/>
    </source>
</evidence>
<organism evidence="3 4">
    <name type="scientific">Heliocybe sulcata</name>
    <dbReference type="NCBI Taxonomy" id="5364"/>
    <lineage>
        <taxon>Eukaryota</taxon>
        <taxon>Fungi</taxon>
        <taxon>Dikarya</taxon>
        <taxon>Basidiomycota</taxon>
        <taxon>Agaricomycotina</taxon>
        <taxon>Agaricomycetes</taxon>
        <taxon>Gloeophyllales</taxon>
        <taxon>Gloeophyllaceae</taxon>
        <taxon>Heliocybe</taxon>
    </lineage>
</organism>
<evidence type="ECO:0000313" key="4">
    <source>
        <dbReference type="Proteomes" id="UP000305948"/>
    </source>
</evidence>
<dbReference type="STRING" id="5364.A0A5C3N7S0"/>
<evidence type="ECO:0000313" key="3">
    <source>
        <dbReference type="EMBL" id="TFK53115.1"/>
    </source>
</evidence>
<dbReference type="OrthoDB" id="94039at2759"/>
<dbReference type="AlphaFoldDB" id="A0A5C3N7S0"/>
<dbReference type="InterPro" id="IPR000073">
    <property type="entry name" value="AB_hydrolase_1"/>
</dbReference>
<dbReference type="Pfam" id="PF12697">
    <property type="entry name" value="Abhydrolase_6"/>
    <property type="match status" value="1"/>
</dbReference>
<sequence length="476" mass="52987">MPARPSLSPPTKPLDLQTVHPRPLKPILPPPSNKSANLPGLPSPPREPLASLAASYVLSTHILPSARPRSAPYVRVPEDLSPEYGERIRDKAEKRRWVVQVVDWLLDVRGKFASGELGREDDEGEGMWNVVNRYVTKDSGKKKGKGVTLFLVHATGFPKEIWEPTLAHLVSQSSSSGTYIDEIWTWESVQHGDAALLNERIINHNSLCDWRDNARDILNFLSHYLPPPSHSQQNYPPRPYSPVSVHLQHVPASLTRQRLERGFEAEGRTLVVAGHSYGGCTSTLAALNYPVLFTGGLILIDPVILPYGRYNQEIKLQMTAGAVGRRMRWKDREEALSLFSASPFFSVWDPDVLKVYVECGLADCESEGGVRLKMSGFQEAAMFADTQVAYEVFERLPDLDPRVELKWVLPGNPKPGDIGGVEIQPYRAWRRPHNSSNVLIPGAGHLITQEAPRALAEEMWAFVESKAGGGEVRARL</sequence>
<accession>A0A5C3N7S0</accession>
<evidence type="ECO:0000259" key="2">
    <source>
        <dbReference type="Pfam" id="PF12697"/>
    </source>
</evidence>
<name>A0A5C3N7S0_9AGAM</name>
<dbReference type="InterPro" id="IPR029058">
    <property type="entry name" value="AB_hydrolase_fold"/>
</dbReference>